<dbReference type="Pfam" id="PF00079">
    <property type="entry name" value="Serpin"/>
    <property type="match status" value="1"/>
</dbReference>
<keyword evidence="3" id="KW-1185">Reference proteome</keyword>
<dbReference type="SUPFAM" id="SSF56574">
    <property type="entry name" value="Serpins"/>
    <property type="match status" value="1"/>
</dbReference>
<evidence type="ECO:0000259" key="1">
    <source>
        <dbReference type="Pfam" id="PF00079"/>
    </source>
</evidence>
<feature type="domain" description="Serpin" evidence="1">
    <location>
        <begin position="4"/>
        <end position="113"/>
    </location>
</feature>
<dbReference type="Gene3D" id="2.30.39.10">
    <property type="entry name" value="Alpha-1-antitrypsin, domain 1"/>
    <property type="match status" value="1"/>
</dbReference>
<protein>
    <recommendedName>
        <fullName evidence="1">Serpin domain-containing protein</fullName>
    </recommendedName>
</protein>
<gene>
    <name evidence="2" type="ORF">RF11_14712</name>
</gene>
<dbReference type="EMBL" id="JWZT01005362">
    <property type="protein sequence ID" value="KII61262.1"/>
    <property type="molecule type" value="Genomic_DNA"/>
</dbReference>
<dbReference type="InterPro" id="IPR042185">
    <property type="entry name" value="Serpin_sf_2"/>
</dbReference>
<dbReference type="Proteomes" id="UP000031668">
    <property type="component" value="Unassembled WGS sequence"/>
</dbReference>
<comment type="caution">
    <text evidence="2">The sequence shown here is derived from an EMBL/GenBank/DDBJ whole genome shotgun (WGS) entry which is preliminary data.</text>
</comment>
<dbReference type="OrthoDB" id="9440847at2759"/>
<evidence type="ECO:0000313" key="2">
    <source>
        <dbReference type="EMBL" id="KII61262.1"/>
    </source>
</evidence>
<proteinExistence type="predicted"/>
<dbReference type="AlphaFoldDB" id="A0A0C2IWK3"/>
<sequence>MKRYINDDQYGSVGHIFDDIKISKNRLIFIHNIFFRAAWATQFDASLTEKDIFYDDSGFPYIVKMMNQKTNSKLFDSHQHNFRILFKDFTHPFLFAAIVLPNDGISIEHVLKTFKVFVAIYTD</sequence>
<organism evidence="2 3">
    <name type="scientific">Thelohanellus kitauei</name>
    <name type="common">Myxosporean</name>
    <dbReference type="NCBI Taxonomy" id="669202"/>
    <lineage>
        <taxon>Eukaryota</taxon>
        <taxon>Metazoa</taxon>
        <taxon>Cnidaria</taxon>
        <taxon>Myxozoa</taxon>
        <taxon>Myxosporea</taxon>
        <taxon>Bivalvulida</taxon>
        <taxon>Platysporina</taxon>
        <taxon>Myxobolidae</taxon>
        <taxon>Thelohanellus</taxon>
    </lineage>
</organism>
<reference evidence="2 3" key="1">
    <citation type="journal article" date="2014" name="Genome Biol. Evol.">
        <title>The genome of the myxosporean Thelohanellus kitauei shows adaptations to nutrient acquisition within its fish host.</title>
        <authorList>
            <person name="Yang Y."/>
            <person name="Xiong J."/>
            <person name="Zhou Z."/>
            <person name="Huo F."/>
            <person name="Miao W."/>
            <person name="Ran C."/>
            <person name="Liu Y."/>
            <person name="Zhang J."/>
            <person name="Feng J."/>
            <person name="Wang M."/>
            <person name="Wang M."/>
            <person name="Wang L."/>
            <person name="Yao B."/>
        </authorList>
    </citation>
    <scope>NUCLEOTIDE SEQUENCE [LARGE SCALE GENOMIC DNA]</scope>
    <source>
        <strain evidence="2">Wuqing</strain>
    </source>
</reference>
<accession>A0A0C2IWK3</accession>
<evidence type="ECO:0000313" key="3">
    <source>
        <dbReference type="Proteomes" id="UP000031668"/>
    </source>
</evidence>
<dbReference type="InterPro" id="IPR036186">
    <property type="entry name" value="Serpin_sf"/>
</dbReference>
<name>A0A0C2IWK3_THEKT</name>
<dbReference type="InterPro" id="IPR023796">
    <property type="entry name" value="Serpin_dom"/>
</dbReference>